<dbReference type="Proteomes" id="UP001431209">
    <property type="component" value="Unassembled WGS sequence"/>
</dbReference>
<sequence length="104" mass="12361">MNTQNSENFQRNEKLTFRQPRPKIIEDDIEETTTNSKIDQNVQNQKLKDIISVNEDSGVDSTIKEDIKNEPKRMFFYYPKYLHPEAVTLIAQNLLQEWEQENQS</sequence>
<proteinExistence type="predicted"/>
<comment type="caution">
    <text evidence="1">The sequence shown here is derived from an EMBL/GenBank/DDBJ whole genome shotgun (WGS) entry which is preliminary data.</text>
</comment>
<accession>A0AAW2ZCK7</accession>
<protein>
    <submittedName>
        <fullName evidence="1">DNA primase</fullName>
    </submittedName>
</protein>
<name>A0AAW2ZCK7_9EUKA</name>
<organism evidence="1 2">
    <name type="scientific">Acrasis kona</name>
    <dbReference type="NCBI Taxonomy" id="1008807"/>
    <lineage>
        <taxon>Eukaryota</taxon>
        <taxon>Discoba</taxon>
        <taxon>Heterolobosea</taxon>
        <taxon>Tetramitia</taxon>
        <taxon>Eutetramitia</taxon>
        <taxon>Acrasidae</taxon>
        <taxon>Acrasis</taxon>
    </lineage>
</organism>
<dbReference type="EMBL" id="JAOPGA020001235">
    <property type="protein sequence ID" value="KAL0486434.1"/>
    <property type="molecule type" value="Genomic_DNA"/>
</dbReference>
<keyword evidence="2" id="KW-1185">Reference proteome</keyword>
<evidence type="ECO:0000313" key="2">
    <source>
        <dbReference type="Proteomes" id="UP001431209"/>
    </source>
</evidence>
<evidence type="ECO:0000313" key="1">
    <source>
        <dbReference type="EMBL" id="KAL0486434.1"/>
    </source>
</evidence>
<reference evidence="1 2" key="1">
    <citation type="submission" date="2024-03" db="EMBL/GenBank/DDBJ databases">
        <title>The Acrasis kona genome and developmental transcriptomes reveal deep origins of eukaryotic multicellular pathways.</title>
        <authorList>
            <person name="Sheikh S."/>
            <person name="Fu C.-J."/>
            <person name="Brown M.W."/>
            <person name="Baldauf S.L."/>
        </authorList>
    </citation>
    <scope>NUCLEOTIDE SEQUENCE [LARGE SCALE GENOMIC DNA]</scope>
    <source>
        <strain evidence="1 2">ATCC MYA-3509</strain>
    </source>
</reference>
<gene>
    <name evidence="1" type="ORF">AKO1_012029</name>
</gene>
<dbReference type="AlphaFoldDB" id="A0AAW2ZCK7"/>